<dbReference type="Proteomes" id="UP001210925">
    <property type="component" value="Unassembled WGS sequence"/>
</dbReference>
<evidence type="ECO:0000313" key="3">
    <source>
        <dbReference type="EMBL" id="KAJ3255442.1"/>
    </source>
</evidence>
<feature type="compositionally biased region" description="Basic residues" evidence="1">
    <location>
        <begin position="44"/>
        <end position="56"/>
    </location>
</feature>
<feature type="compositionally biased region" description="Basic and acidic residues" evidence="1">
    <location>
        <begin position="57"/>
        <end position="85"/>
    </location>
</feature>
<keyword evidence="2" id="KW-0472">Membrane</keyword>
<feature type="compositionally biased region" description="Basic and acidic residues" evidence="1">
    <location>
        <begin position="273"/>
        <end position="288"/>
    </location>
</feature>
<feature type="compositionally biased region" description="Polar residues" evidence="1">
    <location>
        <begin position="256"/>
        <end position="271"/>
    </location>
</feature>
<feature type="region of interest" description="Disordered" evidence="1">
    <location>
        <begin position="212"/>
        <end position="299"/>
    </location>
</feature>
<dbReference type="AlphaFoldDB" id="A0AAD5UH36"/>
<protein>
    <submittedName>
        <fullName evidence="3">Uncharacterized protein</fullName>
    </submittedName>
</protein>
<evidence type="ECO:0000313" key="4">
    <source>
        <dbReference type="Proteomes" id="UP001210925"/>
    </source>
</evidence>
<sequence>MERDNISRADSTNSFASIDPKISDSKQSAKPIAPQPDEADTIRSRTRKDRIQKKKERNTMEKSYSKDEIQDIREANTVRPKEKGKSISPDGSISPHREKSAEASPRASSPLPIGDTSSRNPHRKVKKRDSNTKLLPRSSTAGEPSVDPVTAHIGTLAGLDSSVSKIMHGTKEFLRKDTGERKAARNILDSTNPSTFLDTKIVEDARMLSSPQASVENINADQGSSNKLSRKDSKRLSRRDSKEDASNRHNSEQRPQEQTPSRNTSPTNLQPEQMRRLSRRESTKKVLGDRPNPLNTYSLNKHLQSSNSEVEYYMENGDIKSTKLIKKKNSFVPIREVESELPPLAPKERSELYSSGNELTESPSNQSVKKKKKKYTVSSTSGDTIILSIDDIVNKGSTNTLNSTPDLSVKPTLVPTTPGLVYYANGEGFTKTLQQEEKVEQTVQDTNVDFLKWFEKIREWIYIFTEIIYFGFCIYSVIYLPTKSSEFQGTQYVPFQNTDNYSLWVQENIQFPVYTFVLSYSQISASFSYLMQFLGILNCMGCLDRLHKYCKARYLRRNTILGLLALSCTLY</sequence>
<comment type="caution">
    <text evidence="3">The sequence shown here is derived from an EMBL/GenBank/DDBJ whole genome shotgun (WGS) entry which is preliminary data.</text>
</comment>
<feature type="transmembrane region" description="Helical" evidence="2">
    <location>
        <begin position="460"/>
        <end position="480"/>
    </location>
</feature>
<gene>
    <name evidence="3" type="ORF">HK103_006259</name>
</gene>
<keyword evidence="2" id="KW-0812">Transmembrane</keyword>
<accession>A0AAD5UH36</accession>
<keyword evidence="2" id="KW-1133">Transmembrane helix</keyword>
<name>A0AAD5UH36_9FUNG</name>
<keyword evidence="4" id="KW-1185">Reference proteome</keyword>
<feature type="compositionally biased region" description="Polar residues" evidence="1">
    <location>
        <begin position="212"/>
        <end position="226"/>
    </location>
</feature>
<feature type="region of interest" description="Disordered" evidence="1">
    <location>
        <begin position="342"/>
        <end position="374"/>
    </location>
</feature>
<organism evidence="3 4">
    <name type="scientific">Boothiomyces macroporosus</name>
    <dbReference type="NCBI Taxonomy" id="261099"/>
    <lineage>
        <taxon>Eukaryota</taxon>
        <taxon>Fungi</taxon>
        <taxon>Fungi incertae sedis</taxon>
        <taxon>Chytridiomycota</taxon>
        <taxon>Chytridiomycota incertae sedis</taxon>
        <taxon>Chytridiomycetes</taxon>
        <taxon>Rhizophydiales</taxon>
        <taxon>Terramycetaceae</taxon>
        <taxon>Boothiomyces</taxon>
    </lineage>
</organism>
<proteinExistence type="predicted"/>
<evidence type="ECO:0000256" key="2">
    <source>
        <dbReference type="SAM" id="Phobius"/>
    </source>
</evidence>
<feature type="compositionally biased region" description="Basic and acidic residues" evidence="1">
    <location>
        <begin position="229"/>
        <end position="255"/>
    </location>
</feature>
<evidence type="ECO:0000256" key="1">
    <source>
        <dbReference type="SAM" id="MobiDB-lite"/>
    </source>
</evidence>
<dbReference type="EMBL" id="JADGKB010000066">
    <property type="protein sequence ID" value="KAJ3255442.1"/>
    <property type="molecule type" value="Genomic_DNA"/>
</dbReference>
<feature type="region of interest" description="Disordered" evidence="1">
    <location>
        <begin position="1"/>
        <end position="149"/>
    </location>
</feature>
<feature type="compositionally biased region" description="Polar residues" evidence="1">
    <location>
        <begin position="352"/>
        <end position="367"/>
    </location>
</feature>
<reference evidence="3" key="1">
    <citation type="submission" date="2020-05" db="EMBL/GenBank/DDBJ databases">
        <title>Phylogenomic resolution of chytrid fungi.</title>
        <authorList>
            <person name="Stajich J.E."/>
            <person name="Amses K."/>
            <person name="Simmons R."/>
            <person name="Seto K."/>
            <person name="Myers J."/>
            <person name="Bonds A."/>
            <person name="Quandt C.A."/>
            <person name="Barry K."/>
            <person name="Liu P."/>
            <person name="Grigoriev I."/>
            <person name="Longcore J.E."/>
            <person name="James T.Y."/>
        </authorList>
    </citation>
    <scope>NUCLEOTIDE SEQUENCE</scope>
    <source>
        <strain evidence="3">PLAUS21</strain>
    </source>
</reference>